<evidence type="ECO:0000313" key="4">
    <source>
        <dbReference type="EMBL" id="CCU81754.1"/>
    </source>
</evidence>
<dbReference type="GO" id="GO:0003723">
    <property type="term" value="F:RNA binding"/>
    <property type="evidence" value="ECO:0007669"/>
    <property type="project" value="InterPro"/>
</dbReference>
<name>N1JFY2_BLUG1</name>
<dbReference type="InParanoid" id="N1JFY2"/>
<keyword evidence="5" id="KW-1185">Reference proteome</keyword>
<dbReference type="SUPFAM" id="SSF53933">
    <property type="entry name" value="Microbial ribonucleases"/>
    <property type="match status" value="1"/>
</dbReference>
<dbReference type="InterPro" id="IPR016191">
    <property type="entry name" value="Ribonuclease/ribotoxin"/>
</dbReference>
<evidence type="ECO:0000256" key="2">
    <source>
        <dbReference type="ARBA" id="ARBA00022801"/>
    </source>
</evidence>
<feature type="signal peptide" evidence="3">
    <location>
        <begin position="1"/>
        <end position="20"/>
    </location>
</feature>
<accession>N1JFY2</accession>
<keyword evidence="1" id="KW-0540">Nuclease</keyword>
<keyword evidence="3" id="KW-0732">Signal</keyword>
<dbReference type="GO" id="GO:0016787">
    <property type="term" value="F:hydrolase activity"/>
    <property type="evidence" value="ECO:0007669"/>
    <property type="project" value="UniProtKB-KW"/>
</dbReference>
<dbReference type="HOGENOM" id="CLU_056748_1_0_1"/>
<keyword evidence="2" id="KW-0378">Hydrolase</keyword>
<evidence type="ECO:0000256" key="1">
    <source>
        <dbReference type="ARBA" id="ARBA00022722"/>
    </source>
</evidence>
<reference evidence="4 5" key="1">
    <citation type="journal article" date="2010" name="Science">
        <title>Genome expansion and gene loss in powdery mildew fungi reveal tradeoffs in extreme parasitism.</title>
        <authorList>
            <person name="Spanu P.D."/>
            <person name="Abbott J.C."/>
            <person name="Amselem J."/>
            <person name="Burgis T.A."/>
            <person name="Soanes D.M."/>
            <person name="Stueber K."/>
            <person name="Ver Loren van Themaat E."/>
            <person name="Brown J.K.M."/>
            <person name="Butcher S.A."/>
            <person name="Gurr S.J."/>
            <person name="Lebrun M.-H."/>
            <person name="Ridout C.J."/>
            <person name="Schulze-Lefert P."/>
            <person name="Talbot N.J."/>
            <person name="Ahmadinejad N."/>
            <person name="Ametz C."/>
            <person name="Barton G.R."/>
            <person name="Benjdia M."/>
            <person name="Bidzinski P."/>
            <person name="Bindschedler L.V."/>
            <person name="Both M."/>
            <person name="Brewer M.T."/>
            <person name="Cadle-Davidson L."/>
            <person name="Cadle-Davidson M.M."/>
            <person name="Collemare J."/>
            <person name="Cramer R."/>
            <person name="Frenkel O."/>
            <person name="Godfrey D."/>
            <person name="Harriman J."/>
            <person name="Hoede C."/>
            <person name="King B.C."/>
            <person name="Klages S."/>
            <person name="Kleemann J."/>
            <person name="Knoll D."/>
            <person name="Koti P.S."/>
            <person name="Kreplak J."/>
            <person name="Lopez-Ruiz F.J."/>
            <person name="Lu X."/>
            <person name="Maekawa T."/>
            <person name="Mahanil S."/>
            <person name="Micali C."/>
            <person name="Milgroom M.G."/>
            <person name="Montana G."/>
            <person name="Noir S."/>
            <person name="O'Connell R.J."/>
            <person name="Oberhaensli S."/>
            <person name="Parlange F."/>
            <person name="Pedersen C."/>
            <person name="Quesneville H."/>
            <person name="Reinhardt R."/>
            <person name="Rott M."/>
            <person name="Sacristan S."/>
            <person name="Schmidt S.M."/>
            <person name="Schoen M."/>
            <person name="Skamnioti P."/>
            <person name="Sommer H."/>
            <person name="Stephens A."/>
            <person name="Takahara H."/>
            <person name="Thordal-Christensen H."/>
            <person name="Vigouroux M."/>
            <person name="Wessling R."/>
            <person name="Wicker T."/>
            <person name="Panstruga R."/>
        </authorList>
    </citation>
    <scope>NUCLEOTIDE SEQUENCE [LARGE SCALE GENOMIC DNA]</scope>
    <source>
        <strain evidence="4">DH14</strain>
    </source>
</reference>
<evidence type="ECO:0000256" key="3">
    <source>
        <dbReference type="SAM" id="SignalP"/>
    </source>
</evidence>
<dbReference type="EMBL" id="CAUH01005425">
    <property type="protein sequence ID" value="CCU81754.1"/>
    <property type="molecule type" value="Genomic_DNA"/>
</dbReference>
<feature type="chain" id="PRO_5004107502" evidence="3">
    <location>
        <begin position="21"/>
        <end position="405"/>
    </location>
</feature>
<evidence type="ECO:0000313" key="5">
    <source>
        <dbReference type="Proteomes" id="UP000015441"/>
    </source>
</evidence>
<sequence>MQKIFGISLAITGLIHSIKCTDVPYSDLYLPEGTNGFVCQMDIFTIDRVREVAQYALESIYTRTFYQKYPIMFEDTHIFNEKVDILLSFPIMHNRKSFIIGNPGKIRVILNIWGQIIGVLVENYNSLSKETNYEKCNPVRMSVEEDSIQNSYLNELWDIAFPTLGFNCGLNFFPVLTVNSIMIVHQNNHELDRGNRNSAYLRKYTGSDFKGVNLYSYPVRKSGREKAIFGMPGVFRIVFDMNNYEFKGIINVDDSKVKSRTVWDLSSIPPHKIYSPSSVLNLGREPDNYWPKTCRGRKFKAKAIWLYLEFVMKKWPPYMNGSKLNFPILIDEVLQLWPIRARGYYHNDRQRAYAFAIGHDTSLDTYSLYQANVRHGKLGNFGECMDFTQEEIQFVRRAIGLSAQS</sequence>
<dbReference type="Gene3D" id="3.10.450.30">
    <property type="entry name" value="Microbial ribonucleases"/>
    <property type="match status" value="1"/>
</dbReference>
<dbReference type="AlphaFoldDB" id="N1JFY2"/>
<gene>
    <name evidence="4" type="ORF">BGHDH14_bgh05160</name>
</gene>
<proteinExistence type="predicted"/>
<protein>
    <submittedName>
        <fullName evidence="4">CSEP0246 putative effector protein</fullName>
    </submittedName>
</protein>
<dbReference type="Proteomes" id="UP000015441">
    <property type="component" value="Unassembled WGS sequence"/>
</dbReference>
<dbReference type="GO" id="GO:0004540">
    <property type="term" value="F:RNA nuclease activity"/>
    <property type="evidence" value="ECO:0007669"/>
    <property type="project" value="InterPro"/>
</dbReference>
<comment type="caution">
    <text evidence="4">The sequence shown here is derived from an EMBL/GenBank/DDBJ whole genome shotgun (WGS) entry which is preliminary data.</text>
</comment>
<organism evidence="4 5">
    <name type="scientific">Blumeria graminis f. sp. hordei (strain DH14)</name>
    <name type="common">Barley powdery mildew</name>
    <name type="synonym">Oidium monilioides f. sp. hordei</name>
    <dbReference type="NCBI Taxonomy" id="546991"/>
    <lineage>
        <taxon>Eukaryota</taxon>
        <taxon>Fungi</taxon>
        <taxon>Dikarya</taxon>
        <taxon>Ascomycota</taxon>
        <taxon>Pezizomycotina</taxon>
        <taxon>Leotiomycetes</taxon>
        <taxon>Erysiphales</taxon>
        <taxon>Erysiphaceae</taxon>
        <taxon>Blumeria</taxon>
        <taxon>Blumeria hordei</taxon>
    </lineage>
</organism>